<sequence>MVCRHDPRISPEGGYLVRGCHKPFFPRVVEDIIARVGCRPPRSEVHAKRAPRTLLGRNLRPLDTGDQVDEMTYLFIVGG</sequence>
<dbReference type="KEGG" id="ccp:CHC_T00002380001"/>
<name>R7Q549_CHOCR</name>
<organism evidence="1 2">
    <name type="scientific">Chondrus crispus</name>
    <name type="common">Carrageen Irish moss</name>
    <name type="synonym">Polymorpha crispa</name>
    <dbReference type="NCBI Taxonomy" id="2769"/>
    <lineage>
        <taxon>Eukaryota</taxon>
        <taxon>Rhodophyta</taxon>
        <taxon>Florideophyceae</taxon>
        <taxon>Rhodymeniophycidae</taxon>
        <taxon>Gigartinales</taxon>
        <taxon>Gigartinaceae</taxon>
        <taxon>Chondrus</taxon>
    </lineage>
</organism>
<dbReference type="EMBL" id="HG001654">
    <property type="protein sequence ID" value="CDF33682.1"/>
    <property type="molecule type" value="Genomic_DNA"/>
</dbReference>
<dbReference type="RefSeq" id="XP_005713501.1">
    <property type="nucleotide sequence ID" value="XM_005713444.1"/>
</dbReference>
<proteinExistence type="predicted"/>
<evidence type="ECO:0000313" key="1">
    <source>
        <dbReference type="EMBL" id="CDF33682.1"/>
    </source>
</evidence>
<protein>
    <submittedName>
        <fullName evidence="1">Uncharacterized protein</fullName>
    </submittedName>
</protein>
<dbReference type="Gramene" id="CDF33682">
    <property type="protein sequence ID" value="CDF33682"/>
    <property type="gene ID" value="CHC_T00002380001"/>
</dbReference>
<dbReference type="AlphaFoldDB" id="R7Q549"/>
<gene>
    <name evidence="1" type="ORF">CHC_T00002380001</name>
</gene>
<dbReference type="Proteomes" id="UP000012073">
    <property type="component" value="Unassembled WGS sequence"/>
</dbReference>
<reference evidence="2" key="1">
    <citation type="journal article" date="2013" name="Proc. Natl. Acad. Sci. U.S.A.">
        <title>Genome structure and metabolic features in the red seaweed Chondrus crispus shed light on evolution of the Archaeplastida.</title>
        <authorList>
            <person name="Collen J."/>
            <person name="Porcel B."/>
            <person name="Carre W."/>
            <person name="Ball S.G."/>
            <person name="Chaparro C."/>
            <person name="Tonon T."/>
            <person name="Barbeyron T."/>
            <person name="Michel G."/>
            <person name="Noel B."/>
            <person name="Valentin K."/>
            <person name="Elias M."/>
            <person name="Artiguenave F."/>
            <person name="Arun A."/>
            <person name="Aury J.M."/>
            <person name="Barbosa-Neto J.F."/>
            <person name="Bothwell J.H."/>
            <person name="Bouget F.Y."/>
            <person name="Brillet L."/>
            <person name="Cabello-Hurtado F."/>
            <person name="Capella-Gutierrez S."/>
            <person name="Charrier B."/>
            <person name="Cladiere L."/>
            <person name="Cock J.M."/>
            <person name="Coelho S.M."/>
            <person name="Colleoni C."/>
            <person name="Czjzek M."/>
            <person name="Da Silva C."/>
            <person name="Delage L."/>
            <person name="Denoeud F."/>
            <person name="Deschamps P."/>
            <person name="Dittami S.M."/>
            <person name="Gabaldon T."/>
            <person name="Gachon C.M."/>
            <person name="Groisillier A."/>
            <person name="Herve C."/>
            <person name="Jabbari K."/>
            <person name="Katinka M."/>
            <person name="Kloareg B."/>
            <person name="Kowalczyk N."/>
            <person name="Labadie K."/>
            <person name="Leblanc C."/>
            <person name="Lopez P.J."/>
            <person name="McLachlan D.H."/>
            <person name="Meslet-Cladiere L."/>
            <person name="Moustafa A."/>
            <person name="Nehr Z."/>
            <person name="Nyvall Collen P."/>
            <person name="Panaud O."/>
            <person name="Partensky F."/>
            <person name="Poulain J."/>
            <person name="Rensing S.A."/>
            <person name="Rousvoal S."/>
            <person name="Samson G."/>
            <person name="Symeonidi A."/>
            <person name="Weissenbach J."/>
            <person name="Zambounis A."/>
            <person name="Wincker P."/>
            <person name="Boyen C."/>
        </authorList>
    </citation>
    <scope>NUCLEOTIDE SEQUENCE [LARGE SCALE GENOMIC DNA]</scope>
    <source>
        <strain evidence="2">cv. Stackhouse</strain>
    </source>
</reference>
<dbReference type="GeneID" id="17321231"/>
<accession>R7Q549</accession>
<keyword evidence="2" id="KW-1185">Reference proteome</keyword>
<evidence type="ECO:0000313" key="2">
    <source>
        <dbReference type="Proteomes" id="UP000012073"/>
    </source>
</evidence>